<dbReference type="PANTHER" id="PTHR43528:SF1">
    <property type="entry name" value="ALPHA-KETOGLUTARATE PERMEASE"/>
    <property type="match status" value="1"/>
</dbReference>
<evidence type="ECO:0000256" key="2">
    <source>
        <dbReference type="ARBA" id="ARBA00022448"/>
    </source>
</evidence>
<dbReference type="EMBL" id="JAAXKZ010000039">
    <property type="protein sequence ID" value="NMH92460.1"/>
    <property type="molecule type" value="Genomic_DNA"/>
</dbReference>
<keyword evidence="6" id="KW-0812">Transmembrane</keyword>
<keyword evidence="2" id="KW-0813">Transport</keyword>
<gene>
    <name evidence="7" type="ORF">HF519_12945</name>
</gene>
<comment type="subcellular location">
    <subcellularLocation>
        <location evidence="1">Cell membrane</location>
        <topology evidence="1">Multi-pass membrane protein</topology>
    </subcellularLocation>
</comment>
<evidence type="ECO:0000256" key="6">
    <source>
        <dbReference type="SAM" id="Phobius"/>
    </source>
</evidence>
<keyword evidence="3" id="KW-1003">Cell membrane</keyword>
<keyword evidence="4" id="KW-0769">Symport</keyword>
<keyword evidence="6" id="KW-0472">Membrane</keyword>
<feature type="region of interest" description="Disordered" evidence="5">
    <location>
        <begin position="111"/>
        <end position="131"/>
    </location>
</feature>
<sequence>MLSTPLFLVIRDAPVGFAIAAQAVFSLMLGVLVSTTIVAMTEIFPTQVRSSSAAMSYNISVALFGGTAPFIAVWLVNATGTAISLAYCLIATALVCLAGMLALPAAAPSAAPAQAGPEDGPPHRGAGLATQ</sequence>
<evidence type="ECO:0000256" key="5">
    <source>
        <dbReference type="SAM" id="MobiDB-lite"/>
    </source>
</evidence>
<dbReference type="InterPro" id="IPR051084">
    <property type="entry name" value="H+-coupled_symporters"/>
</dbReference>
<dbReference type="GO" id="GO:0015293">
    <property type="term" value="F:symporter activity"/>
    <property type="evidence" value="ECO:0007669"/>
    <property type="project" value="UniProtKB-KW"/>
</dbReference>
<evidence type="ECO:0000256" key="4">
    <source>
        <dbReference type="ARBA" id="ARBA00022847"/>
    </source>
</evidence>
<comment type="caution">
    <text evidence="7">The sequence shown here is derived from an EMBL/GenBank/DDBJ whole genome shotgun (WGS) entry which is preliminary data.</text>
</comment>
<organism evidence="7 8">
    <name type="scientific">Pseudonocardia bannensis</name>
    <dbReference type="NCBI Taxonomy" id="630973"/>
    <lineage>
        <taxon>Bacteria</taxon>
        <taxon>Bacillati</taxon>
        <taxon>Actinomycetota</taxon>
        <taxon>Actinomycetes</taxon>
        <taxon>Pseudonocardiales</taxon>
        <taxon>Pseudonocardiaceae</taxon>
        <taxon>Pseudonocardia</taxon>
    </lineage>
</organism>
<evidence type="ECO:0000256" key="1">
    <source>
        <dbReference type="ARBA" id="ARBA00004651"/>
    </source>
</evidence>
<dbReference type="PANTHER" id="PTHR43528">
    <property type="entry name" value="ALPHA-KETOGLUTARATE PERMEASE"/>
    <property type="match status" value="1"/>
</dbReference>
<dbReference type="AlphaFoldDB" id="A0A848DIE5"/>
<dbReference type="InterPro" id="IPR036259">
    <property type="entry name" value="MFS_trans_sf"/>
</dbReference>
<feature type="transmembrane region" description="Helical" evidence="6">
    <location>
        <begin position="82"/>
        <end position="103"/>
    </location>
</feature>
<dbReference type="Proteomes" id="UP000586918">
    <property type="component" value="Unassembled WGS sequence"/>
</dbReference>
<feature type="transmembrane region" description="Helical" evidence="6">
    <location>
        <begin position="20"/>
        <end position="44"/>
    </location>
</feature>
<evidence type="ECO:0000313" key="8">
    <source>
        <dbReference type="Proteomes" id="UP000586918"/>
    </source>
</evidence>
<evidence type="ECO:0000256" key="3">
    <source>
        <dbReference type="ARBA" id="ARBA00022475"/>
    </source>
</evidence>
<dbReference type="GO" id="GO:0005886">
    <property type="term" value="C:plasma membrane"/>
    <property type="evidence" value="ECO:0007669"/>
    <property type="project" value="UniProtKB-SubCell"/>
</dbReference>
<feature type="transmembrane region" description="Helical" evidence="6">
    <location>
        <begin position="56"/>
        <end position="76"/>
    </location>
</feature>
<keyword evidence="8" id="KW-1185">Reference proteome</keyword>
<protein>
    <submittedName>
        <fullName evidence="7">MFS transporter</fullName>
    </submittedName>
</protein>
<dbReference type="RefSeq" id="WP_169413170.1">
    <property type="nucleotide sequence ID" value="NZ_JAAXKZ010000039.1"/>
</dbReference>
<name>A0A848DIE5_9PSEU</name>
<proteinExistence type="predicted"/>
<keyword evidence="6" id="KW-1133">Transmembrane helix</keyword>
<dbReference type="SUPFAM" id="SSF103473">
    <property type="entry name" value="MFS general substrate transporter"/>
    <property type="match status" value="1"/>
</dbReference>
<reference evidence="7 8" key="1">
    <citation type="submission" date="2020-04" db="EMBL/GenBank/DDBJ databases">
        <authorList>
            <person name="Klaysubun C."/>
            <person name="Duangmal K."/>
            <person name="Lipun K."/>
        </authorList>
    </citation>
    <scope>NUCLEOTIDE SEQUENCE [LARGE SCALE GENOMIC DNA]</scope>
    <source>
        <strain evidence="7 8">DSM 45300</strain>
    </source>
</reference>
<evidence type="ECO:0000313" key="7">
    <source>
        <dbReference type="EMBL" id="NMH92460.1"/>
    </source>
</evidence>
<accession>A0A848DIE5</accession>